<evidence type="ECO:0000313" key="2">
    <source>
        <dbReference type="EMBL" id="KAA1118601.1"/>
    </source>
</evidence>
<evidence type="ECO:0000313" key="3">
    <source>
        <dbReference type="Proteomes" id="UP000325313"/>
    </source>
</evidence>
<comment type="caution">
    <text evidence="2">The sequence shown here is derived from an EMBL/GenBank/DDBJ whole genome shotgun (WGS) entry which is preliminary data.</text>
</comment>
<protein>
    <submittedName>
        <fullName evidence="2">Uncharacterized protein</fullName>
    </submittedName>
</protein>
<feature type="region of interest" description="Disordered" evidence="1">
    <location>
        <begin position="215"/>
        <end position="245"/>
    </location>
</feature>
<feature type="compositionally biased region" description="Basic and acidic residues" evidence="1">
    <location>
        <begin position="132"/>
        <end position="142"/>
    </location>
</feature>
<dbReference type="Proteomes" id="UP000325313">
    <property type="component" value="Unassembled WGS sequence"/>
</dbReference>
<feature type="compositionally biased region" description="Polar residues" evidence="1">
    <location>
        <begin position="1"/>
        <end position="22"/>
    </location>
</feature>
<sequence>MQARVTSRNPNPNPNPKVSQKCATPRALRALGVALGGNEGGNEGEGGTGAPTGGNQGNQSETPLSAEEAVIAFVVSSLIPKFQEQASSTPMETDESAPAGDGSDNQQNEPPKVPKEPQLTAKFVARQAQVDKAGEEEAAAKKRVERRVRGMAQRNTTPHDYPPPPSEEEKEAQYWIEKRTEFILKQLDVIWHSLRDKPLAEQDYFVSRAESEIRKSIKPPPFTPAPKKGETRGSRPISSQTKGSVERELAAAGISRMTFDWTAAPADSSAWNMAVVDVMGKCQPATIQRQPDHSINI</sequence>
<dbReference type="AlphaFoldDB" id="A0A5B0QZ80"/>
<reference evidence="2 3" key="1">
    <citation type="submission" date="2019-05" db="EMBL/GenBank/DDBJ databases">
        <title>Emergence of the Ug99 lineage of the wheat stem rust pathogen through somatic hybridization.</title>
        <authorList>
            <person name="Li F."/>
            <person name="Upadhyaya N.M."/>
            <person name="Sperschneider J."/>
            <person name="Matny O."/>
            <person name="Nguyen-Phuc H."/>
            <person name="Mago R."/>
            <person name="Raley C."/>
            <person name="Miller M.E."/>
            <person name="Silverstein K.A.T."/>
            <person name="Henningsen E."/>
            <person name="Hirsch C.D."/>
            <person name="Visser B."/>
            <person name="Pretorius Z.A."/>
            <person name="Steffenson B.J."/>
            <person name="Schwessinger B."/>
            <person name="Dodds P.N."/>
            <person name="Figueroa M."/>
        </authorList>
    </citation>
    <scope>NUCLEOTIDE SEQUENCE [LARGE SCALE GENOMIC DNA]</scope>
    <source>
        <strain evidence="2 3">Ug99</strain>
    </source>
</reference>
<gene>
    <name evidence="2" type="ORF">PGTUg99_015339</name>
</gene>
<organism evidence="2 3">
    <name type="scientific">Puccinia graminis f. sp. tritici</name>
    <dbReference type="NCBI Taxonomy" id="56615"/>
    <lineage>
        <taxon>Eukaryota</taxon>
        <taxon>Fungi</taxon>
        <taxon>Dikarya</taxon>
        <taxon>Basidiomycota</taxon>
        <taxon>Pucciniomycotina</taxon>
        <taxon>Pucciniomycetes</taxon>
        <taxon>Pucciniales</taxon>
        <taxon>Pucciniaceae</taxon>
        <taxon>Puccinia</taxon>
    </lineage>
</organism>
<dbReference type="EMBL" id="VDEP01000247">
    <property type="protein sequence ID" value="KAA1118601.1"/>
    <property type="molecule type" value="Genomic_DNA"/>
</dbReference>
<feature type="compositionally biased region" description="Gly residues" evidence="1">
    <location>
        <begin position="34"/>
        <end position="56"/>
    </location>
</feature>
<feature type="region of interest" description="Disordered" evidence="1">
    <location>
        <begin position="1"/>
        <end position="65"/>
    </location>
</feature>
<accession>A0A5B0QZ80</accession>
<feature type="region of interest" description="Disordered" evidence="1">
    <location>
        <begin position="84"/>
        <end position="167"/>
    </location>
</feature>
<name>A0A5B0QZ80_PUCGR</name>
<proteinExistence type="predicted"/>
<evidence type="ECO:0000256" key="1">
    <source>
        <dbReference type="SAM" id="MobiDB-lite"/>
    </source>
</evidence>